<organism evidence="1 2">
    <name type="scientific">Drosophila hydei</name>
    <name type="common">Fruit fly</name>
    <dbReference type="NCBI Taxonomy" id="7224"/>
    <lineage>
        <taxon>Eukaryota</taxon>
        <taxon>Metazoa</taxon>
        <taxon>Ecdysozoa</taxon>
        <taxon>Arthropoda</taxon>
        <taxon>Hexapoda</taxon>
        <taxon>Insecta</taxon>
        <taxon>Pterygota</taxon>
        <taxon>Neoptera</taxon>
        <taxon>Endopterygota</taxon>
        <taxon>Diptera</taxon>
        <taxon>Brachycera</taxon>
        <taxon>Muscomorpha</taxon>
        <taxon>Ephydroidea</taxon>
        <taxon>Drosophilidae</taxon>
        <taxon>Drosophila</taxon>
    </lineage>
</organism>
<evidence type="ECO:0000313" key="1">
    <source>
        <dbReference type="Proteomes" id="UP000504633"/>
    </source>
</evidence>
<evidence type="ECO:0000313" key="2">
    <source>
        <dbReference type="RefSeq" id="XP_030081138.1"/>
    </source>
</evidence>
<protein>
    <submittedName>
        <fullName evidence="2">Uncharacterized protein LOC111598654</fullName>
    </submittedName>
</protein>
<dbReference type="OrthoDB" id="7741006at2759"/>
<dbReference type="KEGG" id="dhe:111598654"/>
<proteinExistence type="predicted"/>
<dbReference type="GeneID" id="111598654"/>
<dbReference type="RefSeq" id="XP_030081138.1">
    <property type="nucleotide sequence ID" value="XM_030225278.1"/>
</dbReference>
<sequence>MPTTQPPPNRRQLLRSIESLRGRVCQILNCVINLHIEFLVLESNVAALLDEVRCLNDDYAEAQRLDTLIAALRDYNGPTICHEWPYPLIFKGTIDEAHVAQILNTTELVPEPAPAVASAKDELLKQSEMEASEMAGLGRRSKMWRFTRTRSAARKAKGTSIS</sequence>
<dbReference type="AlphaFoldDB" id="A0A6J2STM3"/>
<dbReference type="OMA" id="RGRVCQI"/>
<gene>
    <name evidence="2" type="primary">LOC111598654</name>
</gene>
<accession>A0A6J2STM3</accession>
<dbReference type="Proteomes" id="UP000504633">
    <property type="component" value="Unplaced"/>
</dbReference>
<reference evidence="2" key="1">
    <citation type="submission" date="2025-08" db="UniProtKB">
        <authorList>
            <consortium name="RefSeq"/>
        </authorList>
    </citation>
    <scope>IDENTIFICATION</scope>
    <source>
        <strain evidence="2">15085-1641.00</strain>
        <tissue evidence="2">Whole body</tissue>
    </source>
</reference>
<keyword evidence="1" id="KW-1185">Reference proteome</keyword>
<name>A0A6J2STM3_DROHY</name>